<dbReference type="EMBL" id="FUWG01000002">
    <property type="protein sequence ID" value="SJZ29502.1"/>
    <property type="molecule type" value="Genomic_DNA"/>
</dbReference>
<evidence type="ECO:0000313" key="1">
    <source>
        <dbReference type="EMBL" id="SJZ29502.1"/>
    </source>
</evidence>
<accession>A0A1T4JH54</accession>
<organism evidence="1 2">
    <name type="scientific">Treponema porcinum</name>
    <dbReference type="NCBI Taxonomy" id="261392"/>
    <lineage>
        <taxon>Bacteria</taxon>
        <taxon>Pseudomonadati</taxon>
        <taxon>Spirochaetota</taxon>
        <taxon>Spirochaetia</taxon>
        <taxon>Spirochaetales</taxon>
        <taxon>Treponemataceae</taxon>
        <taxon>Treponema</taxon>
    </lineage>
</organism>
<name>A0A1T4JH54_TREPO</name>
<protein>
    <submittedName>
        <fullName evidence="1">Uncharacterized protein</fullName>
    </submittedName>
</protein>
<dbReference type="STRING" id="261392.SAMN02745149_00003"/>
<sequence length="76" mass="9114">MSMNFSGFDKEFFIDLHKIAQDIVQKMINKDCFSDAIFNEHIKNYKNLSSEQISEIKRLAKVMFKRTKEVMLTYER</sequence>
<evidence type="ECO:0000313" key="2">
    <source>
        <dbReference type="Proteomes" id="UP000190423"/>
    </source>
</evidence>
<reference evidence="1 2" key="1">
    <citation type="submission" date="2017-02" db="EMBL/GenBank/DDBJ databases">
        <authorList>
            <person name="Peterson S.W."/>
        </authorList>
    </citation>
    <scope>NUCLEOTIDE SEQUENCE [LARGE SCALE GENOMIC DNA]</scope>
    <source>
        <strain evidence="1 2">ATCC BAA-908</strain>
    </source>
</reference>
<dbReference type="GeneID" id="78317517"/>
<dbReference type="RefSeq" id="WP_143593104.1">
    <property type="nucleotide sequence ID" value="NZ_FUWG01000002.1"/>
</dbReference>
<dbReference type="AlphaFoldDB" id="A0A1T4JH54"/>
<gene>
    <name evidence="1" type="ORF">SAMN02745149_00003</name>
</gene>
<dbReference type="Proteomes" id="UP000190423">
    <property type="component" value="Unassembled WGS sequence"/>
</dbReference>
<proteinExistence type="predicted"/>
<keyword evidence="2" id="KW-1185">Reference proteome</keyword>